<proteinExistence type="predicted"/>
<dbReference type="Proteomes" id="UP000504609">
    <property type="component" value="Unplaced"/>
</dbReference>
<dbReference type="PANTHER" id="PTHR37742:SF1">
    <property type="entry name" value="OS01G0810200 PROTEIN"/>
    <property type="match status" value="1"/>
</dbReference>
<gene>
    <name evidence="2 3" type="primary">LOC111453402</name>
</gene>
<evidence type="ECO:0000313" key="2">
    <source>
        <dbReference type="RefSeq" id="XP_022950257.1"/>
    </source>
</evidence>
<dbReference type="AlphaFoldDB" id="A0A6J1GEB2"/>
<dbReference type="RefSeq" id="XP_022950257.1">
    <property type="nucleotide sequence ID" value="XM_023094489.1"/>
</dbReference>
<dbReference type="GO" id="GO:0005802">
    <property type="term" value="C:trans-Golgi network"/>
    <property type="evidence" value="ECO:0007669"/>
    <property type="project" value="TreeGrafter"/>
</dbReference>
<keyword evidence="1" id="KW-1185">Reference proteome</keyword>
<dbReference type="FunFam" id="2.60.120.10:FF:000102">
    <property type="entry name" value="Cupin, RmlC-type"/>
    <property type="match status" value="1"/>
</dbReference>
<name>A0A6J1GEB2_CUCMO</name>
<organism evidence="1 2">
    <name type="scientific">Cucurbita moschata</name>
    <name type="common">Winter crookneck squash</name>
    <name type="synonym">Cucurbita pepo var. moschata</name>
    <dbReference type="NCBI Taxonomy" id="3662"/>
    <lineage>
        <taxon>Eukaryota</taxon>
        <taxon>Viridiplantae</taxon>
        <taxon>Streptophyta</taxon>
        <taxon>Embryophyta</taxon>
        <taxon>Tracheophyta</taxon>
        <taxon>Spermatophyta</taxon>
        <taxon>Magnoliopsida</taxon>
        <taxon>eudicotyledons</taxon>
        <taxon>Gunneridae</taxon>
        <taxon>Pentapetalae</taxon>
        <taxon>rosids</taxon>
        <taxon>fabids</taxon>
        <taxon>Cucurbitales</taxon>
        <taxon>Cucurbitaceae</taxon>
        <taxon>Cucurbiteae</taxon>
        <taxon>Cucurbita</taxon>
    </lineage>
</organism>
<accession>A0A6J1GEB2</accession>
<evidence type="ECO:0000313" key="3">
    <source>
        <dbReference type="RefSeq" id="XP_022950258.1"/>
    </source>
</evidence>
<dbReference type="InterPro" id="IPR011051">
    <property type="entry name" value="RmlC_Cupin_sf"/>
</dbReference>
<evidence type="ECO:0000313" key="1">
    <source>
        <dbReference type="Proteomes" id="UP000504609"/>
    </source>
</evidence>
<reference evidence="2 3" key="1">
    <citation type="submission" date="2025-04" db="UniProtKB">
        <authorList>
            <consortium name="RefSeq"/>
        </authorList>
    </citation>
    <scope>IDENTIFICATION</scope>
    <source>
        <tissue evidence="2 3">Young leaves</tissue>
    </source>
</reference>
<dbReference type="SUPFAM" id="SSF51182">
    <property type="entry name" value="RmlC-like cupins"/>
    <property type="match status" value="1"/>
</dbReference>
<dbReference type="GeneID" id="111453402"/>
<dbReference type="RefSeq" id="XP_022950258.1">
    <property type="nucleotide sequence ID" value="XM_023094490.1"/>
</dbReference>
<dbReference type="PANTHER" id="PTHR37742">
    <property type="entry name" value="OS01G0810200 PROTEIN"/>
    <property type="match status" value="1"/>
</dbReference>
<dbReference type="GO" id="GO:0005768">
    <property type="term" value="C:endosome"/>
    <property type="evidence" value="ECO:0007669"/>
    <property type="project" value="TreeGrafter"/>
</dbReference>
<sequence>MANPRRTSISLFSSSNPQSLESPFHIQSHGRTLSLSLRFLFSFLKNFLKKPHAFPFLLSVFLLLTWISLRIQHSSSQFSSPDSSRFEQNPDSWSKDDDLKANLVRFKSGFPSPISRDKRGWILDPISLALDSGIPGGAMSCASVHIGEIQPGAMRGNHRHHTCNETFVLWGARTKFRLENSKVGDKGYAEVIISADEVAVAASPRGTAHALINMDPVRTTLFLGCQDGIINYNTSTSDFKVWKDL</sequence>
<dbReference type="Gene3D" id="2.60.120.10">
    <property type="entry name" value="Jelly Rolls"/>
    <property type="match status" value="1"/>
</dbReference>
<dbReference type="KEGG" id="cmos:111453402"/>
<protein>
    <submittedName>
        <fullName evidence="2 3">Uncharacterized protein LOC111453402</fullName>
    </submittedName>
</protein>
<dbReference type="InterPro" id="IPR014710">
    <property type="entry name" value="RmlC-like_jellyroll"/>
</dbReference>